<comment type="similarity">
    <text evidence="2">Belongs to the acetate uptake transporter (AceTr) (TC 2.A.96) family.</text>
</comment>
<dbReference type="InterPro" id="IPR051633">
    <property type="entry name" value="AceTr"/>
</dbReference>
<dbReference type="GO" id="GO:0015123">
    <property type="term" value="F:acetate transmembrane transporter activity"/>
    <property type="evidence" value="ECO:0007669"/>
    <property type="project" value="TreeGrafter"/>
</dbReference>
<reference evidence="7 8" key="1">
    <citation type="submission" date="2017-06" db="EMBL/GenBank/DDBJ databases">
        <title>Ant-infecting Ophiocordyceps genomes reveal a high diversity of potential behavioral manipulation genes and a possible major role for enterotoxins.</title>
        <authorList>
            <person name="De Bekker C."/>
            <person name="Evans H.C."/>
            <person name="Brachmann A."/>
            <person name="Hughes D.P."/>
        </authorList>
    </citation>
    <scope>NUCLEOTIDE SEQUENCE [LARGE SCALE GENOMIC DNA]</scope>
    <source>
        <strain evidence="7 8">Map16</strain>
    </source>
</reference>
<dbReference type="Pfam" id="PF01184">
    <property type="entry name" value="Gpr1_Fun34_YaaH"/>
    <property type="match status" value="1"/>
</dbReference>
<feature type="transmembrane region" description="Helical" evidence="6">
    <location>
        <begin position="68"/>
        <end position="89"/>
    </location>
</feature>
<dbReference type="STRING" id="2004952.A0A2C5Z6H2"/>
<dbReference type="PANTHER" id="PTHR31123:SF4">
    <property type="entry name" value="PROTEIN ALCS"/>
    <property type="match status" value="1"/>
</dbReference>
<evidence type="ECO:0000313" key="8">
    <source>
        <dbReference type="Proteomes" id="UP000226431"/>
    </source>
</evidence>
<sequence length="122" mass="13238">MAEKIEPVARPATRLGSDAELGKMDALQNLRTAHSVSMSPELFEKLYLTPVNSKVGKLRMTFGNPAPLGAFWFQGGVLMLLASILEWVLGNTFPAVTFGVYGTFWWGFAAGQTPAFAVGSRE</sequence>
<gene>
    <name evidence="7" type="ORF">CDD80_2355</name>
</gene>
<dbReference type="Proteomes" id="UP000226431">
    <property type="component" value="Unassembled WGS sequence"/>
</dbReference>
<comment type="caution">
    <text evidence="7">The sequence shown here is derived from an EMBL/GenBank/DDBJ whole genome shotgun (WGS) entry which is preliminary data.</text>
</comment>
<organism evidence="7 8">
    <name type="scientific">Ophiocordyceps camponoti-rufipedis</name>
    <dbReference type="NCBI Taxonomy" id="2004952"/>
    <lineage>
        <taxon>Eukaryota</taxon>
        <taxon>Fungi</taxon>
        <taxon>Dikarya</taxon>
        <taxon>Ascomycota</taxon>
        <taxon>Pezizomycotina</taxon>
        <taxon>Sordariomycetes</taxon>
        <taxon>Hypocreomycetidae</taxon>
        <taxon>Hypocreales</taxon>
        <taxon>Ophiocordycipitaceae</taxon>
        <taxon>Ophiocordyceps</taxon>
    </lineage>
</organism>
<evidence type="ECO:0000256" key="6">
    <source>
        <dbReference type="SAM" id="Phobius"/>
    </source>
</evidence>
<keyword evidence="8" id="KW-1185">Reference proteome</keyword>
<keyword evidence="5 6" id="KW-0472">Membrane</keyword>
<protein>
    <submittedName>
        <fullName evidence="7">Uncharacterized protein</fullName>
    </submittedName>
</protein>
<evidence type="ECO:0000256" key="2">
    <source>
        <dbReference type="ARBA" id="ARBA00005587"/>
    </source>
</evidence>
<dbReference type="EMBL" id="NJES01000215">
    <property type="protein sequence ID" value="PHH75453.1"/>
    <property type="molecule type" value="Genomic_DNA"/>
</dbReference>
<dbReference type="InterPro" id="IPR000791">
    <property type="entry name" value="Gpr1/Fun34/SatP-like"/>
</dbReference>
<keyword evidence="3 6" id="KW-0812">Transmembrane</keyword>
<dbReference type="AlphaFoldDB" id="A0A2C5Z6H2"/>
<comment type="subcellular location">
    <subcellularLocation>
        <location evidence="1">Membrane</location>
        <topology evidence="1">Multi-pass membrane protein</topology>
    </subcellularLocation>
</comment>
<proteinExistence type="inferred from homology"/>
<keyword evidence="4 6" id="KW-1133">Transmembrane helix</keyword>
<evidence type="ECO:0000256" key="5">
    <source>
        <dbReference type="ARBA" id="ARBA00023136"/>
    </source>
</evidence>
<dbReference type="PANTHER" id="PTHR31123">
    <property type="entry name" value="ACCUMULATION OF DYADS PROTEIN 2-RELATED"/>
    <property type="match status" value="1"/>
</dbReference>
<feature type="transmembrane region" description="Helical" evidence="6">
    <location>
        <begin position="95"/>
        <end position="118"/>
    </location>
</feature>
<dbReference type="GO" id="GO:0005886">
    <property type="term" value="C:plasma membrane"/>
    <property type="evidence" value="ECO:0007669"/>
    <property type="project" value="TreeGrafter"/>
</dbReference>
<evidence type="ECO:0000256" key="1">
    <source>
        <dbReference type="ARBA" id="ARBA00004141"/>
    </source>
</evidence>
<name>A0A2C5Z6H2_9HYPO</name>
<accession>A0A2C5Z6H2</accession>
<dbReference type="OrthoDB" id="3648309at2759"/>
<evidence type="ECO:0000313" key="7">
    <source>
        <dbReference type="EMBL" id="PHH75453.1"/>
    </source>
</evidence>
<evidence type="ECO:0000256" key="3">
    <source>
        <dbReference type="ARBA" id="ARBA00022692"/>
    </source>
</evidence>
<evidence type="ECO:0000256" key="4">
    <source>
        <dbReference type="ARBA" id="ARBA00022989"/>
    </source>
</evidence>